<feature type="region of interest" description="Disordered" evidence="1">
    <location>
        <begin position="269"/>
        <end position="372"/>
    </location>
</feature>
<dbReference type="EMBL" id="JAUEPU010000014">
    <property type="protein sequence ID" value="KAK0496683.1"/>
    <property type="molecule type" value="Genomic_DNA"/>
</dbReference>
<comment type="caution">
    <text evidence="2">The sequence shown here is derived from an EMBL/GenBank/DDBJ whole genome shotgun (WGS) entry which is preliminary data.</text>
</comment>
<dbReference type="Proteomes" id="UP001175228">
    <property type="component" value="Unassembled WGS sequence"/>
</dbReference>
<gene>
    <name evidence="2" type="ORF">EDD18DRAFT_1105043</name>
</gene>
<feature type="region of interest" description="Disordered" evidence="1">
    <location>
        <begin position="44"/>
        <end position="119"/>
    </location>
</feature>
<organism evidence="2 3">
    <name type="scientific">Armillaria luteobubalina</name>
    <dbReference type="NCBI Taxonomy" id="153913"/>
    <lineage>
        <taxon>Eukaryota</taxon>
        <taxon>Fungi</taxon>
        <taxon>Dikarya</taxon>
        <taxon>Basidiomycota</taxon>
        <taxon>Agaricomycotina</taxon>
        <taxon>Agaricomycetes</taxon>
        <taxon>Agaricomycetidae</taxon>
        <taxon>Agaricales</taxon>
        <taxon>Marasmiineae</taxon>
        <taxon>Physalacriaceae</taxon>
        <taxon>Armillaria</taxon>
    </lineage>
</organism>
<name>A0AA39Q5K9_9AGAR</name>
<evidence type="ECO:0000313" key="3">
    <source>
        <dbReference type="Proteomes" id="UP001175228"/>
    </source>
</evidence>
<evidence type="ECO:0000256" key="1">
    <source>
        <dbReference type="SAM" id="MobiDB-lite"/>
    </source>
</evidence>
<keyword evidence="3" id="KW-1185">Reference proteome</keyword>
<feature type="compositionally biased region" description="Pro residues" evidence="1">
    <location>
        <begin position="355"/>
        <end position="370"/>
    </location>
</feature>
<feature type="compositionally biased region" description="Pro residues" evidence="1">
    <location>
        <begin position="301"/>
        <end position="310"/>
    </location>
</feature>
<protein>
    <submittedName>
        <fullName evidence="2">Uncharacterized protein</fullName>
    </submittedName>
</protein>
<accession>A0AA39Q5K9</accession>
<dbReference type="AlphaFoldDB" id="A0AA39Q5K9"/>
<reference evidence="2" key="1">
    <citation type="submission" date="2023-06" db="EMBL/GenBank/DDBJ databases">
        <authorList>
            <consortium name="Lawrence Berkeley National Laboratory"/>
            <person name="Ahrendt S."/>
            <person name="Sahu N."/>
            <person name="Indic B."/>
            <person name="Wong-Bajracharya J."/>
            <person name="Merenyi Z."/>
            <person name="Ke H.-M."/>
            <person name="Monk M."/>
            <person name="Kocsube S."/>
            <person name="Drula E."/>
            <person name="Lipzen A."/>
            <person name="Balint B."/>
            <person name="Henrissat B."/>
            <person name="Andreopoulos B."/>
            <person name="Martin F.M."/>
            <person name="Harder C.B."/>
            <person name="Rigling D."/>
            <person name="Ford K.L."/>
            <person name="Foster G.D."/>
            <person name="Pangilinan J."/>
            <person name="Papanicolaou A."/>
            <person name="Barry K."/>
            <person name="LaButti K."/>
            <person name="Viragh M."/>
            <person name="Koriabine M."/>
            <person name="Yan M."/>
            <person name="Riley R."/>
            <person name="Champramary S."/>
            <person name="Plett K.L."/>
            <person name="Tsai I.J."/>
            <person name="Slot J."/>
            <person name="Sipos G."/>
            <person name="Plett J."/>
            <person name="Nagy L.G."/>
            <person name="Grigoriev I.V."/>
        </authorList>
    </citation>
    <scope>NUCLEOTIDE SEQUENCE</scope>
    <source>
        <strain evidence="2">HWK02</strain>
    </source>
</reference>
<sequence>MAEKSFFEELWKKPCQEYSAVHDTRLHTSKDGDLPIYLPTLIQASRGHGNDDDGSTGYEAGGGEGYGDDDDDDDDVRRDTRLDDPEASRGHGWDTRSGELTRLDDREDRATGTTTTARRDTKLGGSDLIDLGAKNNVAALFSTERRLLGVVSWATTGTVATFKTRASLHLAPYRVVGINGATDSLVVHDPFMDAAIELPIGFVVQLYVWRLAVGNSTDMCSIGRSPDFLAVGTRYDLIHQVFYVLVRMLGINTTEPHSTRRACRTLLRAAPPPDPVRTPPCPPHPPFPPATGMPRERPRPWASPPAPPQPSSRSESFPCPLPSVSLPTGMPRKRPRPWASPPAPPQSSSRSGSSPYPPPSVSALHPPPGMPRKFKRLALHAIADAGHTNVEIGEVFKRWEAQGEGVGEAAYMDL</sequence>
<proteinExistence type="predicted"/>
<evidence type="ECO:0000313" key="2">
    <source>
        <dbReference type="EMBL" id="KAK0496683.1"/>
    </source>
</evidence>
<feature type="compositionally biased region" description="Pro residues" evidence="1">
    <location>
        <begin position="270"/>
        <end position="291"/>
    </location>
</feature>
<feature type="compositionally biased region" description="Basic and acidic residues" evidence="1">
    <location>
        <begin position="75"/>
        <end position="110"/>
    </location>
</feature>